<gene>
    <name evidence="2" type="ORF">ACHAXA_005359</name>
</gene>
<name>A0ABD3RDN4_9STRA</name>
<dbReference type="AlphaFoldDB" id="A0ABD3RDN4"/>
<proteinExistence type="predicted"/>
<keyword evidence="3" id="KW-1185">Reference proteome</keyword>
<organism evidence="2 3">
    <name type="scientific">Cyclostephanos tholiformis</name>
    <dbReference type="NCBI Taxonomy" id="382380"/>
    <lineage>
        <taxon>Eukaryota</taxon>
        <taxon>Sar</taxon>
        <taxon>Stramenopiles</taxon>
        <taxon>Ochrophyta</taxon>
        <taxon>Bacillariophyta</taxon>
        <taxon>Coscinodiscophyceae</taxon>
        <taxon>Thalassiosirophycidae</taxon>
        <taxon>Stephanodiscales</taxon>
        <taxon>Stephanodiscaceae</taxon>
        <taxon>Cyclostephanos</taxon>
    </lineage>
</organism>
<evidence type="ECO:0000313" key="3">
    <source>
        <dbReference type="Proteomes" id="UP001530377"/>
    </source>
</evidence>
<comment type="caution">
    <text evidence="2">The sequence shown here is derived from an EMBL/GenBank/DDBJ whole genome shotgun (WGS) entry which is preliminary data.</text>
</comment>
<evidence type="ECO:0000313" key="2">
    <source>
        <dbReference type="EMBL" id="KAL3810943.1"/>
    </source>
</evidence>
<accession>A0ABD3RDN4</accession>
<reference evidence="2 3" key="1">
    <citation type="submission" date="2024-10" db="EMBL/GenBank/DDBJ databases">
        <title>Updated reference genomes for cyclostephanoid diatoms.</title>
        <authorList>
            <person name="Roberts W.R."/>
            <person name="Alverson A.J."/>
        </authorList>
    </citation>
    <scope>NUCLEOTIDE SEQUENCE [LARGE SCALE GENOMIC DNA]</scope>
    <source>
        <strain evidence="2 3">AJA228-03</strain>
    </source>
</reference>
<sequence length="1120" mass="124646">MPSPSPPPRTMWWRWRHHRRMAFSNLFRSYSYSSSYSSSSLALRVVASTLTLGLAYLLILALSSNLPSPTSAHPRRSRRGGGVVGMTTRMTSGMGGGNEDDGVEGARDNPYADLNERKHRLAVVIPYLPGSDGAPMFPPYFDIFATSAAGSGDDIDYLIFHCFVPGSMLPDADRLPSNVKLIDMNTGGDGGGGAGRGEEDDADGTNNECGLARLFTRVTDQRQSDGIMQTPLETLIRRLSRQIINLPYILVEYKPAFGHIFADYLAGYTHWGYSDLDVVFGDMSRWIDDDEWNDYDVVTYGYGDQDKLYLRGQFTFHRNDPHIINQLWRHCKYLSEMDIRYAHPETLTFESAEGCYSQAVLMRKDVRVKWAVKASTDYLEESPVYAQGVYLSLGSSPSLTSSISYRPKSVLYTSSSIESGDRLLSLPHDWFEDRAKYPKYSERGLSIQKYVGERTKVETYRMLHDAGDADASKVKCMFWAPRTYQMDICTVDGNVKSDEVVILEKGILYKQKFVVRTKVFPEGINSFPFFHFQEWKRIYRTTELLPSHGIRSTNAMAGLIVTKEGTLPLFPPTSVSSGWKNNLRQGPRSWSTFATSAWMSADTGSTASRATGNKFCLYSIPKGHPKGAIICKVAASWPRPGVPSDDDETYLPRDSASVTILRSPSKSSASFKTSAVRGTKKTDSKTTAAWWDGRLVDANKDVTLALTLQITQSHMKETTMVRNLLAMAESNIYIWGARQPSVLLIHVGRTQDDDNSYARTMEMIKEVFALNEASSSPHLRNSLVAIVDSFHHPTVSRKALMNMATHAAPTRWIISGLEIERGLLLSSEASSYAMREARVYADMPGHVFVIPQFASTRDDIIDDVEAKNRLPMDRGIYPSVGATLLPSLRGKQSIVSDLSKYDCVKCNGGDSQDGDDDAEEPDARRLTDVHPSVTGNNVEELMEDLWWDLSVADIYGTPGGFSGEAKTSLVAMAEIHDSIEVSLVSLLDPKGEQLEYLQKFDKSPILMIDRLGPKKEMMTLDLSPEVEDFRGRQCFHLLRLAQLAALSYKVSVLPGAFALSYPKTRDALCTKSIPQSNPVQCDCELESKVTIKAILLDETKRPAKVAVLMNEHDSATVKLG</sequence>
<feature type="region of interest" description="Disordered" evidence="1">
    <location>
        <begin position="186"/>
        <end position="205"/>
    </location>
</feature>
<dbReference type="InterPro" id="IPR046733">
    <property type="entry name" value="DUF6625"/>
</dbReference>
<dbReference type="Proteomes" id="UP001530377">
    <property type="component" value="Unassembled WGS sequence"/>
</dbReference>
<protein>
    <submittedName>
        <fullName evidence="2">Uncharacterized protein</fullName>
    </submittedName>
</protein>
<feature type="region of interest" description="Disordered" evidence="1">
    <location>
        <begin position="907"/>
        <end position="930"/>
    </location>
</feature>
<dbReference type="Pfam" id="PF20330">
    <property type="entry name" value="DUF6625"/>
    <property type="match status" value="1"/>
</dbReference>
<dbReference type="EMBL" id="JALLPB020000290">
    <property type="protein sequence ID" value="KAL3810943.1"/>
    <property type="molecule type" value="Genomic_DNA"/>
</dbReference>
<evidence type="ECO:0000256" key="1">
    <source>
        <dbReference type="SAM" id="MobiDB-lite"/>
    </source>
</evidence>